<feature type="region of interest" description="Disordered" evidence="1">
    <location>
        <begin position="305"/>
        <end position="389"/>
    </location>
</feature>
<keyword evidence="3" id="KW-1185">Reference proteome</keyword>
<dbReference type="Gene3D" id="3.40.50.300">
    <property type="entry name" value="P-loop containing nucleotide triphosphate hydrolases"/>
    <property type="match status" value="1"/>
</dbReference>
<evidence type="ECO:0000313" key="2">
    <source>
        <dbReference type="EMBL" id="KAK0965427.1"/>
    </source>
</evidence>
<reference evidence="2" key="1">
    <citation type="submission" date="2023-06" db="EMBL/GenBank/DDBJ databases">
        <title>Black Yeasts Isolated from many extreme environments.</title>
        <authorList>
            <person name="Coleine C."/>
            <person name="Stajich J.E."/>
            <person name="Selbmann L."/>
        </authorList>
    </citation>
    <scope>NUCLEOTIDE SEQUENCE</scope>
    <source>
        <strain evidence="2">CCFEE 5200</strain>
    </source>
</reference>
<gene>
    <name evidence="2" type="ORF">LTR91_017998</name>
</gene>
<proteinExistence type="predicted"/>
<dbReference type="InterPro" id="IPR027417">
    <property type="entry name" value="P-loop_NTPase"/>
</dbReference>
<name>A0AAN6HCC7_9PEZI</name>
<sequence>MSIQSSIKSAACLAAELQFNTNDEMKVLVCSSRVAAESLNLQHSGWNMIVIDLVLINTLIQMAGRLFRFGQKRPQTIKVLTVDESYNQYIQANNVVRYCAQIAANADLSTDPSILAAACEAAAQHYAANKGVDVEAYTQYLLEKARDAQLDGLVRSSLSIRSDRAPWKDSTLNLAEKNILPMECLFQLSQGGELAQLMGAQSLDSIEIEADRNVAEATHGLKTVSVSSSTGGLLPRLQLLEVVSDNWILRELIRAATDAAQSDEIYALYHLDVVDILKEVTSWGADCKYAEDALKLYLEMNSTSTGAADGSSTGAADGTSTTPADSTSTTPADSTSTTPASGTSTTPASGTSVGGKRQADKRRLSPQPQVVGSKRRHVDAAKEDNSKAGIVDVEEDDAEMEDGIAEGREGIADSDEGEEDILRDREGIADSDEGEEDILRGREGVGDQAVHDRVADGSSEHERLVHEKEIALMHLTRQAALQQFC</sequence>
<comment type="caution">
    <text evidence="2">The sequence shown here is derived from an EMBL/GenBank/DDBJ whole genome shotgun (WGS) entry which is preliminary data.</text>
</comment>
<dbReference type="Proteomes" id="UP001175353">
    <property type="component" value="Unassembled WGS sequence"/>
</dbReference>
<dbReference type="EMBL" id="JAUJLE010000244">
    <property type="protein sequence ID" value="KAK0965427.1"/>
    <property type="molecule type" value="Genomic_DNA"/>
</dbReference>
<evidence type="ECO:0008006" key="4">
    <source>
        <dbReference type="Google" id="ProtNLM"/>
    </source>
</evidence>
<protein>
    <recommendedName>
        <fullName evidence="4">Helicase C-terminal domain-containing protein</fullName>
    </recommendedName>
</protein>
<organism evidence="2 3">
    <name type="scientific">Friedmanniomyces endolithicus</name>
    <dbReference type="NCBI Taxonomy" id="329885"/>
    <lineage>
        <taxon>Eukaryota</taxon>
        <taxon>Fungi</taxon>
        <taxon>Dikarya</taxon>
        <taxon>Ascomycota</taxon>
        <taxon>Pezizomycotina</taxon>
        <taxon>Dothideomycetes</taxon>
        <taxon>Dothideomycetidae</taxon>
        <taxon>Mycosphaerellales</taxon>
        <taxon>Teratosphaeriaceae</taxon>
        <taxon>Friedmanniomyces</taxon>
    </lineage>
</organism>
<accession>A0AAN6HCC7</accession>
<dbReference type="SUPFAM" id="SSF52540">
    <property type="entry name" value="P-loop containing nucleoside triphosphate hydrolases"/>
    <property type="match status" value="1"/>
</dbReference>
<dbReference type="AlphaFoldDB" id="A0AAN6HCC7"/>
<evidence type="ECO:0000313" key="3">
    <source>
        <dbReference type="Proteomes" id="UP001175353"/>
    </source>
</evidence>
<feature type="compositionally biased region" description="Low complexity" evidence="1">
    <location>
        <begin position="305"/>
        <end position="351"/>
    </location>
</feature>
<evidence type="ECO:0000256" key="1">
    <source>
        <dbReference type="SAM" id="MobiDB-lite"/>
    </source>
</evidence>